<keyword evidence="3" id="KW-0547">Nucleotide-binding</keyword>
<dbReference type="InterPro" id="IPR011545">
    <property type="entry name" value="DEAD/DEAH_box_helicase_dom"/>
</dbReference>
<dbReference type="FunFam" id="3.40.50.300:FF:000191">
    <property type="entry name" value="Pre-mRNA-splicing factor ATP-dependent RNA helicase"/>
    <property type="match status" value="1"/>
</dbReference>
<evidence type="ECO:0000259" key="10">
    <source>
        <dbReference type="PROSITE" id="PS50126"/>
    </source>
</evidence>
<dbReference type="EMBL" id="BTRK01000006">
    <property type="protein sequence ID" value="GMR59606.1"/>
    <property type="molecule type" value="Genomic_DNA"/>
</dbReference>
<sequence length="942" mass="105643">MEELERLSLVSKICSELENHFGVGDKDVAEFIIALATEAKTFDKFKKALSDNGLGNEFDDSLTGSLLRLINHMMPSLTKKNKKGKEGDIPDDKKGKITLLSDAKEELKALCPALAMPNEIKKEQESAGDMMMQLEGLMGKMKEVDSSKKRDGSPSREKDRDRERKRRRSRSRDRDRDRDGRRSWSRDRGERRERHRDRDRDRYRRRSRSRSFDGRDDRRSGRGREERGRGRGELLDAPEIGGIYDGKVNSIQSFGAFIQLEGFRGKVEGLCHISQLRNERVNSVADVISRSQKVKVKVTKMEGGKMSLSMKEVDQDSGKDLAPKESELHPEAIGVFHRNRSPEREKGGTAGGGTTITAKPRVRLSTPERWELQQMRGAGAITHMDMPDFDEELGVLNNHDESDGEDIEIELVEDEPDFLRGLGAKVAADIEPVKVVKNPDGSLARLHSCRGALSKERKETKIAQQREKESDSGHGRGNTFSSRINDPMPMAERRAMAEDDKPGQKMRDMPEWYKHVTAGGKATYGKRTNLSMKEQRESLPIFQLKKALLQAVAENNILVVIGETGSGKTTQMTQYMVEAGYAARGKIGCTQPRRVAAMSVAKRVAEEFGSRLGAEVGYTIRFEDCTSNETIIKYMTDGMLLRECLIDADLTSYSLIMLDEAHERTIHTDILFGLLKNAIKRRPELKLIVTSATLDAVKFSEYFYEAPIFTIPGRTFPVEILYTREPETDYLDAALITVMQIHLTEPPGDILVFLTGQEEIDTSCEVLYERMKSLGSDVPELIILPVYGALPSEMQTRIFDPAPPGKRKVVIATNIAETSLTIDGIFYVVDPGFVKQKVYNPKSGMDSLVVTPCSQAAAKQRAGRAGRTGPGKCYRLYTERAYRDEMLPTPVPEIQRTNLAATLLSLKAMGINNLLEFDFMDAPPLEAMIFCPQHSPSIVCTR</sequence>
<feature type="region of interest" description="Disordered" evidence="9">
    <location>
        <begin position="140"/>
        <end position="238"/>
    </location>
</feature>
<keyword evidence="7" id="KW-0508">mRNA splicing</keyword>
<reference evidence="14" key="1">
    <citation type="submission" date="2022-10" db="EMBL/GenBank/DDBJ databases">
        <title>Genome assembly of Pristionchus species.</title>
        <authorList>
            <person name="Yoshida K."/>
            <person name="Sommer R.J."/>
        </authorList>
    </citation>
    <scope>NUCLEOTIDE SEQUENCE [LARGE SCALE GENOMIC DNA]</scope>
    <source>
        <strain evidence="14">RS5460</strain>
    </source>
</reference>
<dbReference type="PROSITE" id="PS51192">
    <property type="entry name" value="HELICASE_ATP_BIND_1"/>
    <property type="match status" value="1"/>
</dbReference>
<dbReference type="FunFam" id="2.40.50.140:FF:000061">
    <property type="entry name" value="ATP-dependent RNA helicase DHX8"/>
    <property type="match status" value="1"/>
</dbReference>
<dbReference type="CDD" id="cd21691">
    <property type="entry name" value="GH2-like_DHX8"/>
    <property type="match status" value="1"/>
</dbReference>
<dbReference type="FunFam" id="3.40.50.300:FF:000101">
    <property type="entry name" value="Pre-mRNA-splicing factor ATP-dependent RNA helicase"/>
    <property type="match status" value="1"/>
</dbReference>
<dbReference type="GO" id="GO:0016787">
    <property type="term" value="F:hydrolase activity"/>
    <property type="evidence" value="ECO:0007669"/>
    <property type="project" value="UniProtKB-KW"/>
</dbReference>
<dbReference type="GO" id="GO:0000390">
    <property type="term" value="P:spliceosomal complex disassembly"/>
    <property type="evidence" value="ECO:0007669"/>
    <property type="project" value="TreeGrafter"/>
</dbReference>
<keyword evidence="6" id="KW-0067">ATP-binding</keyword>
<evidence type="ECO:0000256" key="3">
    <source>
        <dbReference type="ARBA" id="ARBA00022741"/>
    </source>
</evidence>
<gene>
    <name evidence="13" type="ORF">PMAYCL1PPCAC_29801</name>
</gene>
<dbReference type="Gene3D" id="1.10.10.2130">
    <property type="entry name" value="DEAH helicase family, winged-helix domain"/>
    <property type="match status" value="1"/>
</dbReference>
<dbReference type="FunFam" id="1.10.10.2130:FF:000001">
    <property type="entry name" value="Pre-mRNA-splicing factor ATP-dependent RNA helicase"/>
    <property type="match status" value="1"/>
</dbReference>
<feature type="compositionally biased region" description="Basic and acidic residues" evidence="9">
    <location>
        <begin position="140"/>
        <end position="162"/>
    </location>
</feature>
<evidence type="ECO:0000256" key="2">
    <source>
        <dbReference type="ARBA" id="ARBA00022664"/>
    </source>
</evidence>
<dbReference type="CDD" id="cd18791">
    <property type="entry name" value="SF2_C_RHA"/>
    <property type="match status" value="1"/>
</dbReference>
<dbReference type="Gene3D" id="3.40.50.300">
    <property type="entry name" value="P-loop containing nucleotide triphosphate hydrolases"/>
    <property type="match status" value="2"/>
</dbReference>
<dbReference type="InterPro" id="IPR002464">
    <property type="entry name" value="DNA/RNA_helicase_DEAH_CS"/>
</dbReference>
<dbReference type="SMART" id="SM00487">
    <property type="entry name" value="DEXDc"/>
    <property type="match status" value="1"/>
</dbReference>
<dbReference type="InterPro" id="IPR001650">
    <property type="entry name" value="Helicase_C-like"/>
</dbReference>
<dbReference type="Gene3D" id="2.40.50.140">
    <property type="entry name" value="Nucleic acid-binding proteins"/>
    <property type="match status" value="1"/>
</dbReference>
<dbReference type="SMART" id="SM00490">
    <property type="entry name" value="HELICc"/>
    <property type="match status" value="1"/>
</dbReference>
<feature type="domain" description="Helicase ATP-binding" evidence="11">
    <location>
        <begin position="549"/>
        <end position="712"/>
    </location>
</feature>
<dbReference type="PANTHER" id="PTHR18934:SF85">
    <property type="entry name" value="ATP-DEPENDENT RNA HELICASE DHX8"/>
    <property type="match status" value="1"/>
</dbReference>
<dbReference type="Pfam" id="PF00575">
    <property type="entry name" value="S1"/>
    <property type="match status" value="1"/>
</dbReference>
<feature type="compositionally biased region" description="Basic and acidic residues" evidence="9">
    <location>
        <begin position="210"/>
        <end position="234"/>
    </location>
</feature>
<evidence type="ECO:0000313" key="13">
    <source>
        <dbReference type="EMBL" id="GMR59606.1"/>
    </source>
</evidence>
<comment type="caution">
    <text evidence="13">The sequence shown here is derived from an EMBL/GenBank/DDBJ whole genome shotgun (WGS) entry which is preliminary data.</text>
</comment>
<dbReference type="Pfam" id="PF00271">
    <property type="entry name" value="Helicase_C"/>
    <property type="match status" value="1"/>
</dbReference>
<dbReference type="PROSITE" id="PS50126">
    <property type="entry name" value="S1"/>
    <property type="match status" value="1"/>
</dbReference>
<feature type="domain" description="S1 motif" evidence="10">
    <location>
        <begin position="241"/>
        <end position="311"/>
    </location>
</feature>
<dbReference type="CDD" id="cd17971">
    <property type="entry name" value="DEXHc_DHX8"/>
    <property type="match status" value="1"/>
</dbReference>
<dbReference type="InterPro" id="IPR049621">
    <property type="entry name" value="S1_DHX8_helicase"/>
</dbReference>
<evidence type="ECO:0000256" key="5">
    <source>
        <dbReference type="ARBA" id="ARBA00022806"/>
    </source>
</evidence>
<evidence type="ECO:0000256" key="7">
    <source>
        <dbReference type="ARBA" id="ARBA00023187"/>
    </source>
</evidence>
<name>A0AAN5DAT6_9BILA</name>
<dbReference type="SUPFAM" id="SSF52540">
    <property type="entry name" value="P-loop containing nucleoside triphosphate hydrolases"/>
    <property type="match status" value="1"/>
</dbReference>
<feature type="domain" description="Helicase C-terminal" evidence="12">
    <location>
        <begin position="730"/>
        <end position="910"/>
    </location>
</feature>
<accession>A0AAN5DAT6</accession>
<feature type="region of interest" description="Disordered" evidence="9">
    <location>
        <begin position="454"/>
        <end position="489"/>
    </location>
</feature>
<keyword evidence="4" id="KW-0378">Hydrolase</keyword>
<proteinExistence type="predicted"/>
<keyword evidence="14" id="KW-1185">Reference proteome</keyword>
<feature type="compositionally biased region" description="Basic and acidic residues" evidence="9">
    <location>
        <begin position="454"/>
        <end position="474"/>
    </location>
</feature>
<evidence type="ECO:0000256" key="1">
    <source>
        <dbReference type="ARBA" id="ARBA00012552"/>
    </source>
</evidence>
<evidence type="ECO:0000256" key="6">
    <source>
        <dbReference type="ARBA" id="ARBA00022840"/>
    </source>
</evidence>
<dbReference type="SMART" id="SM00316">
    <property type="entry name" value="S1"/>
    <property type="match status" value="1"/>
</dbReference>
<dbReference type="PANTHER" id="PTHR18934">
    <property type="entry name" value="ATP-DEPENDENT RNA HELICASE"/>
    <property type="match status" value="1"/>
</dbReference>
<evidence type="ECO:0000259" key="11">
    <source>
        <dbReference type="PROSITE" id="PS51192"/>
    </source>
</evidence>
<dbReference type="EC" id="3.6.4.13" evidence="1"/>
<dbReference type="InterPro" id="IPR042035">
    <property type="entry name" value="DEAH_win-hel_dom"/>
</dbReference>
<evidence type="ECO:0000259" key="12">
    <source>
        <dbReference type="PROSITE" id="PS51194"/>
    </source>
</evidence>
<evidence type="ECO:0000256" key="4">
    <source>
        <dbReference type="ARBA" id="ARBA00022801"/>
    </source>
</evidence>
<dbReference type="InterPro" id="IPR012340">
    <property type="entry name" value="NA-bd_OB-fold"/>
</dbReference>
<dbReference type="InterPro" id="IPR014001">
    <property type="entry name" value="Helicase_ATP-bd"/>
</dbReference>
<feature type="compositionally biased region" description="Basic and acidic residues" evidence="9">
    <location>
        <begin position="172"/>
        <end position="202"/>
    </location>
</feature>
<protein>
    <recommendedName>
        <fullName evidence="1">RNA helicase</fullName>
        <ecNumber evidence="1">3.6.4.13</ecNumber>
    </recommendedName>
</protein>
<keyword evidence="2" id="KW-0507">mRNA processing</keyword>
<dbReference type="InterPro" id="IPR049588">
    <property type="entry name" value="DHX8_GH2-like"/>
</dbReference>
<dbReference type="GO" id="GO:0005524">
    <property type="term" value="F:ATP binding"/>
    <property type="evidence" value="ECO:0007669"/>
    <property type="project" value="UniProtKB-KW"/>
</dbReference>
<dbReference type="GO" id="GO:0003723">
    <property type="term" value="F:RNA binding"/>
    <property type="evidence" value="ECO:0007669"/>
    <property type="project" value="TreeGrafter"/>
</dbReference>
<dbReference type="PROSITE" id="PS00690">
    <property type="entry name" value="DEAH_ATP_HELICASE"/>
    <property type="match status" value="1"/>
</dbReference>
<dbReference type="Pfam" id="PF00270">
    <property type="entry name" value="DEAD"/>
    <property type="match status" value="1"/>
</dbReference>
<dbReference type="InterPro" id="IPR003029">
    <property type="entry name" value="S1_domain"/>
</dbReference>
<dbReference type="InterPro" id="IPR044762">
    <property type="entry name" value="DHX8/Prp22_DEXHc"/>
</dbReference>
<keyword evidence="5" id="KW-0347">Helicase</keyword>
<dbReference type="GO" id="GO:0071013">
    <property type="term" value="C:catalytic step 2 spliceosome"/>
    <property type="evidence" value="ECO:0007669"/>
    <property type="project" value="TreeGrafter"/>
</dbReference>
<dbReference type="CDD" id="cd05684">
    <property type="entry name" value="S1_DHX8_helicase"/>
    <property type="match status" value="1"/>
</dbReference>
<evidence type="ECO:0000256" key="8">
    <source>
        <dbReference type="ARBA" id="ARBA00047984"/>
    </source>
</evidence>
<dbReference type="InterPro" id="IPR027417">
    <property type="entry name" value="P-loop_NTPase"/>
</dbReference>
<evidence type="ECO:0000256" key="9">
    <source>
        <dbReference type="SAM" id="MobiDB-lite"/>
    </source>
</evidence>
<dbReference type="PROSITE" id="PS51194">
    <property type="entry name" value="HELICASE_CTER"/>
    <property type="match status" value="1"/>
</dbReference>
<evidence type="ECO:0000313" key="14">
    <source>
        <dbReference type="Proteomes" id="UP001328107"/>
    </source>
</evidence>
<comment type="catalytic activity">
    <reaction evidence="8">
        <text>ATP + H2O = ADP + phosphate + H(+)</text>
        <dbReference type="Rhea" id="RHEA:13065"/>
        <dbReference type="ChEBI" id="CHEBI:15377"/>
        <dbReference type="ChEBI" id="CHEBI:15378"/>
        <dbReference type="ChEBI" id="CHEBI:30616"/>
        <dbReference type="ChEBI" id="CHEBI:43474"/>
        <dbReference type="ChEBI" id="CHEBI:456216"/>
        <dbReference type="EC" id="3.6.4.13"/>
    </reaction>
</comment>
<organism evidence="13 14">
    <name type="scientific">Pristionchus mayeri</name>
    <dbReference type="NCBI Taxonomy" id="1317129"/>
    <lineage>
        <taxon>Eukaryota</taxon>
        <taxon>Metazoa</taxon>
        <taxon>Ecdysozoa</taxon>
        <taxon>Nematoda</taxon>
        <taxon>Chromadorea</taxon>
        <taxon>Rhabditida</taxon>
        <taxon>Rhabditina</taxon>
        <taxon>Diplogasteromorpha</taxon>
        <taxon>Diplogasteroidea</taxon>
        <taxon>Neodiplogasteridae</taxon>
        <taxon>Pristionchus</taxon>
    </lineage>
</organism>
<dbReference type="SUPFAM" id="SSF50249">
    <property type="entry name" value="Nucleic acid-binding proteins"/>
    <property type="match status" value="1"/>
</dbReference>
<dbReference type="Proteomes" id="UP001328107">
    <property type="component" value="Unassembled WGS sequence"/>
</dbReference>
<dbReference type="AlphaFoldDB" id="A0AAN5DAT6"/>
<dbReference type="GO" id="GO:0003724">
    <property type="term" value="F:RNA helicase activity"/>
    <property type="evidence" value="ECO:0007669"/>
    <property type="project" value="UniProtKB-EC"/>
</dbReference>